<protein>
    <submittedName>
        <fullName evidence="1">Uncharacterized protein</fullName>
    </submittedName>
</protein>
<organism evidence="1 2">
    <name type="scientific">Altererythrobacter xiamenensis</name>
    <dbReference type="NCBI Taxonomy" id="1316679"/>
    <lineage>
        <taxon>Bacteria</taxon>
        <taxon>Pseudomonadati</taxon>
        <taxon>Pseudomonadota</taxon>
        <taxon>Alphaproteobacteria</taxon>
        <taxon>Sphingomonadales</taxon>
        <taxon>Erythrobacteraceae</taxon>
        <taxon>Altererythrobacter</taxon>
    </lineage>
</organism>
<dbReference type="OrthoDB" id="7478375at2"/>
<dbReference type="RefSeq" id="WP_086437124.1">
    <property type="nucleotide sequence ID" value="NZ_FXWG01000002.1"/>
</dbReference>
<sequence>MSTYPDAPGHRNVETSIAAAEALTPKLGRLQRMAHAAIRDAGFIGLTADELAVRLDMDRYSIQPRTSELKRKGMIRDCGQRRPNSSGKMAIVWVAV</sequence>
<evidence type="ECO:0000313" key="2">
    <source>
        <dbReference type="Proteomes" id="UP000194420"/>
    </source>
</evidence>
<name>A0A1Y6F224_9SPHN</name>
<gene>
    <name evidence="1" type="ORF">SAMN06297468_1167</name>
</gene>
<evidence type="ECO:0000313" key="1">
    <source>
        <dbReference type="EMBL" id="SMQ68895.1"/>
    </source>
</evidence>
<proteinExistence type="predicted"/>
<reference evidence="2" key="1">
    <citation type="submission" date="2017-04" db="EMBL/GenBank/DDBJ databases">
        <authorList>
            <person name="Varghese N."/>
            <person name="Submissions S."/>
        </authorList>
    </citation>
    <scope>NUCLEOTIDE SEQUENCE [LARGE SCALE GENOMIC DNA]</scope>
</reference>
<accession>A0A1Y6F224</accession>
<dbReference type="EMBL" id="FXWG01000002">
    <property type="protein sequence ID" value="SMQ68895.1"/>
    <property type="molecule type" value="Genomic_DNA"/>
</dbReference>
<dbReference type="Proteomes" id="UP000194420">
    <property type="component" value="Unassembled WGS sequence"/>
</dbReference>
<keyword evidence="2" id="KW-1185">Reference proteome</keyword>
<dbReference type="AlphaFoldDB" id="A0A1Y6F224"/>